<name>A0A0J0XJ44_9TREE</name>
<proteinExistence type="predicted"/>
<gene>
    <name evidence="2" type="ORF">CC85DRAFT_329337</name>
</gene>
<reference evidence="2 3" key="1">
    <citation type="submission" date="2015-03" db="EMBL/GenBank/DDBJ databases">
        <title>Genomics and transcriptomics of the oil-accumulating basidiomycete yeast T. oleaginosus allow insights into substrate utilization and the diverse evolutionary trajectories of mating systems in fungi.</title>
        <authorList>
            <consortium name="DOE Joint Genome Institute"/>
            <person name="Kourist R."/>
            <person name="Kracht O."/>
            <person name="Bracharz F."/>
            <person name="Lipzen A."/>
            <person name="Nolan M."/>
            <person name="Ohm R."/>
            <person name="Grigoriev I."/>
            <person name="Sun S."/>
            <person name="Heitman J."/>
            <person name="Bruck T."/>
            <person name="Nowrousian M."/>
        </authorList>
    </citation>
    <scope>NUCLEOTIDE SEQUENCE [LARGE SCALE GENOMIC DNA]</scope>
    <source>
        <strain evidence="2 3">IBC0246</strain>
    </source>
</reference>
<sequence length="249" mass="25998">MRSYLVIAALAIISPFVAAAPIEVVAGVGLDLSANTIPLVPRNIASPPPAKAWTRRLYGLLNLSNLDWDGLTAELNRILTETTDLTTDQAATVLNALVAILKGENLNEATAKLLSIPGHVLARLPNLLGPALKSATMGLPGVNNLILIALDIIAQLGRDTNLAKRQLLNVGLNELLPITGLALPSQVLELVLRIVGSLLAGRTVDPEDAQAFNDLDSSVLDKILDALPSTLSNALGTSVLGGSYGPIHG</sequence>
<organism evidence="2 3">
    <name type="scientific">Cutaneotrichosporon oleaginosum</name>
    <dbReference type="NCBI Taxonomy" id="879819"/>
    <lineage>
        <taxon>Eukaryota</taxon>
        <taxon>Fungi</taxon>
        <taxon>Dikarya</taxon>
        <taxon>Basidiomycota</taxon>
        <taxon>Agaricomycotina</taxon>
        <taxon>Tremellomycetes</taxon>
        <taxon>Trichosporonales</taxon>
        <taxon>Trichosporonaceae</taxon>
        <taxon>Cutaneotrichosporon</taxon>
    </lineage>
</organism>
<dbReference type="RefSeq" id="XP_018277598.1">
    <property type="nucleotide sequence ID" value="XM_018426806.1"/>
</dbReference>
<dbReference type="AlphaFoldDB" id="A0A0J0XJ44"/>
<evidence type="ECO:0000313" key="2">
    <source>
        <dbReference type="EMBL" id="KLT41107.1"/>
    </source>
</evidence>
<keyword evidence="1" id="KW-0732">Signal</keyword>
<evidence type="ECO:0000256" key="1">
    <source>
        <dbReference type="SAM" id="SignalP"/>
    </source>
</evidence>
<dbReference type="EMBL" id="KQ087223">
    <property type="protein sequence ID" value="KLT41107.1"/>
    <property type="molecule type" value="Genomic_DNA"/>
</dbReference>
<keyword evidence="3" id="KW-1185">Reference proteome</keyword>
<feature type="signal peptide" evidence="1">
    <location>
        <begin position="1"/>
        <end position="19"/>
    </location>
</feature>
<dbReference type="Proteomes" id="UP000053611">
    <property type="component" value="Unassembled WGS sequence"/>
</dbReference>
<dbReference type="GeneID" id="28987409"/>
<accession>A0A0J0XJ44</accession>
<protein>
    <submittedName>
        <fullName evidence="2">Uncharacterized protein</fullName>
    </submittedName>
</protein>
<feature type="chain" id="PRO_5005245992" evidence="1">
    <location>
        <begin position="20"/>
        <end position="249"/>
    </location>
</feature>
<evidence type="ECO:0000313" key="3">
    <source>
        <dbReference type="Proteomes" id="UP000053611"/>
    </source>
</evidence>